<protein>
    <submittedName>
        <fullName evidence="1">14549_t:CDS:1</fullName>
    </submittedName>
</protein>
<evidence type="ECO:0000313" key="2">
    <source>
        <dbReference type="Proteomes" id="UP000789525"/>
    </source>
</evidence>
<dbReference type="Proteomes" id="UP000789525">
    <property type="component" value="Unassembled WGS sequence"/>
</dbReference>
<organism evidence="1 2">
    <name type="scientific">Acaulospora colombiana</name>
    <dbReference type="NCBI Taxonomy" id="27376"/>
    <lineage>
        <taxon>Eukaryota</taxon>
        <taxon>Fungi</taxon>
        <taxon>Fungi incertae sedis</taxon>
        <taxon>Mucoromycota</taxon>
        <taxon>Glomeromycotina</taxon>
        <taxon>Glomeromycetes</taxon>
        <taxon>Diversisporales</taxon>
        <taxon>Acaulosporaceae</taxon>
        <taxon>Acaulospora</taxon>
    </lineage>
</organism>
<evidence type="ECO:0000313" key="1">
    <source>
        <dbReference type="EMBL" id="CAG8466987.1"/>
    </source>
</evidence>
<gene>
    <name evidence="1" type="ORF">ACOLOM_LOCUS1424</name>
</gene>
<comment type="caution">
    <text evidence="1">The sequence shown here is derived from an EMBL/GenBank/DDBJ whole genome shotgun (WGS) entry which is preliminary data.</text>
</comment>
<reference evidence="1" key="1">
    <citation type="submission" date="2021-06" db="EMBL/GenBank/DDBJ databases">
        <authorList>
            <person name="Kallberg Y."/>
            <person name="Tangrot J."/>
            <person name="Rosling A."/>
        </authorList>
    </citation>
    <scope>NUCLEOTIDE SEQUENCE</scope>
    <source>
        <strain evidence="1">CL356</strain>
    </source>
</reference>
<dbReference type="EMBL" id="CAJVPT010001667">
    <property type="protein sequence ID" value="CAG8466987.1"/>
    <property type="molecule type" value="Genomic_DNA"/>
</dbReference>
<keyword evidence="2" id="KW-1185">Reference proteome</keyword>
<sequence>MISLEKMKVHMKRKRKMVVTIKINNIPEDLDQTIDLADAPHGLDHHIIVIAVGEVDHFPMTVEDIIGRDPGVDHVQLPEIVGNDPSTKAGQYQGLDLVNVGVEKFKKNFRNRFTIRFLYIGPSNFRGN</sequence>
<accession>A0ACA9KDW3</accession>
<name>A0ACA9KDW3_9GLOM</name>
<proteinExistence type="predicted"/>